<proteinExistence type="predicted"/>
<keyword evidence="1" id="KW-1133">Transmembrane helix</keyword>
<evidence type="ECO:0000256" key="1">
    <source>
        <dbReference type="SAM" id="Phobius"/>
    </source>
</evidence>
<protein>
    <submittedName>
        <fullName evidence="2">Uncharacterized protein</fullName>
    </submittedName>
</protein>
<reference evidence="2 3" key="1">
    <citation type="journal article" date="2016" name="Nat. Commun.">
        <title>Thousands of microbial genomes shed light on interconnected biogeochemical processes in an aquifer system.</title>
        <authorList>
            <person name="Anantharaman K."/>
            <person name="Brown C.T."/>
            <person name="Hug L.A."/>
            <person name="Sharon I."/>
            <person name="Castelle C.J."/>
            <person name="Probst A.J."/>
            <person name="Thomas B.C."/>
            <person name="Singh A."/>
            <person name="Wilkins M.J."/>
            <person name="Karaoz U."/>
            <person name="Brodie E.L."/>
            <person name="Williams K.H."/>
            <person name="Hubbard S.S."/>
            <person name="Banfield J.F."/>
        </authorList>
    </citation>
    <scope>NUCLEOTIDE SEQUENCE [LARGE SCALE GENOMIC DNA]</scope>
</reference>
<feature type="transmembrane region" description="Helical" evidence="1">
    <location>
        <begin position="108"/>
        <end position="131"/>
    </location>
</feature>
<evidence type="ECO:0000313" key="3">
    <source>
        <dbReference type="Proteomes" id="UP000177419"/>
    </source>
</evidence>
<accession>A0A1F8EWT4</accession>
<name>A0A1F8EWT4_9BACT</name>
<dbReference type="STRING" id="1802669.A2746_02145"/>
<dbReference type="EMBL" id="MGJJ01000023">
    <property type="protein sequence ID" value="OGN04499.1"/>
    <property type="molecule type" value="Genomic_DNA"/>
</dbReference>
<comment type="caution">
    <text evidence="2">The sequence shown here is derived from an EMBL/GenBank/DDBJ whole genome shotgun (WGS) entry which is preliminary data.</text>
</comment>
<dbReference type="Proteomes" id="UP000177419">
    <property type="component" value="Unassembled WGS sequence"/>
</dbReference>
<organism evidence="2 3">
    <name type="scientific">Candidatus Yanofskybacteria bacterium RIFCSPHIGHO2_01_FULL_44_22</name>
    <dbReference type="NCBI Taxonomy" id="1802669"/>
    <lineage>
        <taxon>Bacteria</taxon>
        <taxon>Candidatus Yanofskyibacteriota</taxon>
    </lineage>
</organism>
<keyword evidence="1" id="KW-0812">Transmembrane</keyword>
<sequence length="141" mass="15002">MRKFLIIYLLTNVFITGVNGALAYSTSSGDLQGLSQFSDPNKITGGVADSVNQLIQNVFKGFSGGKGVNIDTNIPISPLKESSGDFNTLKLKNIVNTDNFSGQDAVGAIKAIIVLLINLFFVVIDIVIAVLKGLLEALEQV</sequence>
<evidence type="ECO:0000313" key="2">
    <source>
        <dbReference type="EMBL" id="OGN04499.1"/>
    </source>
</evidence>
<gene>
    <name evidence="2" type="ORF">A2746_02145</name>
</gene>
<dbReference type="AlphaFoldDB" id="A0A1F8EWT4"/>
<keyword evidence="1" id="KW-0472">Membrane</keyword>